<sequence>MSSKFKDSDENVSSNNITLSDINLADIDKNGDISIAGKLKTSDGSFPYVASTKTVNDISDNEMDSDDDGFDPLEKELSGPMKRVEELQASFHQFIKIHSAQIRWIFVTALLVLFHVFLVFKPKFGRNVERQVVEPFVQMVNGLFQNWVAKITFYLFLIVAIAIFLFFDTKNNRSRLYGLRGMAFYIAFMFIFSKSPSRIRWRPVIWGFFVQFIFGLLILRWEWGAIKFSQISQLIVTFLSFADVGSHFVYGFLTNPPNICKMDTVFAFSYLQIIIYCGAVVAVLFYFGIIQAVLKWMGWFMQITLGTTAPESLNACGCVFLGIGESIFLIKPYLIKMTPSEIHAVMTSGFSCIAGSLFVAYIGFGACPSYLLSATVMSAPGSLACSKLLFPETKKSKLSKMEELKLVKGTEKNALECLSNGAVAAIEIVQAIIANIIVTLAIIAFFNSCIKYLGTLVGYDSWSVEDGVGYLFYPLAYLMGVTENSAEIMIVAKLMGIKTVSNEFVAYQHLGQYVNDKALSPRSAMIATYALCGFSNFQTLGIVLAILGSMVPKRKSLISSLALRALMAGSISCFMTASLAGVLVETPIHCVRAERPPCFDVDKFLNISNAIILNNTVHTEL</sequence>
<name>A0AC34GZJ8_9BILA</name>
<organism evidence="1 2">
    <name type="scientific">Panagrolaimus sp. ES5</name>
    <dbReference type="NCBI Taxonomy" id="591445"/>
    <lineage>
        <taxon>Eukaryota</taxon>
        <taxon>Metazoa</taxon>
        <taxon>Ecdysozoa</taxon>
        <taxon>Nematoda</taxon>
        <taxon>Chromadorea</taxon>
        <taxon>Rhabditida</taxon>
        <taxon>Tylenchina</taxon>
        <taxon>Panagrolaimomorpha</taxon>
        <taxon>Panagrolaimoidea</taxon>
        <taxon>Panagrolaimidae</taxon>
        <taxon>Panagrolaimus</taxon>
    </lineage>
</organism>
<evidence type="ECO:0000313" key="2">
    <source>
        <dbReference type="WBParaSite" id="ES5_v2.g9870.t1"/>
    </source>
</evidence>
<proteinExistence type="predicted"/>
<dbReference type="Proteomes" id="UP000887579">
    <property type="component" value="Unplaced"/>
</dbReference>
<protein>
    <submittedName>
        <fullName evidence="2">Sodium/nucleoside cotransporter</fullName>
    </submittedName>
</protein>
<evidence type="ECO:0000313" key="1">
    <source>
        <dbReference type="Proteomes" id="UP000887579"/>
    </source>
</evidence>
<dbReference type="WBParaSite" id="ES5_v2.g9870.t1">
    <property type="protein sequence ID" value="ES5_v2.g9870.t1"/>
    <property type="gene ID" value="ES5_v2.g9870"/>
</dbReference>
<reference evidence="2" key="1">
    <citation type="submission" date="2022-11" db="UniProtKB">
        <authorList>
            <consortium name="WormBaseParasite"/>
        </authorList>
    </citation>
    <scope>IDENTIFICATION</scope>
</reference>
<accession>A0AC34GZJ8</accession>